<feature type="site" description="Lowers pKa of active site Tyr" evidence="6">
    <location>
        <position position="76"/>
    </location>
</feature>
<gene>
    <name evidence="9" type="ORF">R3L15_09395</name>
    <name evidence="8" type="ORF">R3L16_12195</name>
</gene>
<evidence type="ECO:0000313" key="9">
    <source>
        <dbReference type="EMBL" id="WXA12336.1"/>
    </source>
</evidence>
<keyword evidence="10" id="KW-1185">Reference proteome</keyword>
<sequence>MITKETYKLNNGVEIPKIGYGTWMIDNDAVVDAVKTAINVGYTHIDTAQAYQNEEGVGKAIKESDVAREDLFVTTKLAAEVKSYDEAVKSIDESLKTMGLDYIDMMIIHSPKPWQEFQNEDRYFEGNLEAWKALEEAYEAGKLKAIGVSNFKKEDLDNILENAKVKPQVNQILAHITNVPTDMIDYAKSKDILIEAFSPIGHGELFKNEQVAEMAKKYGVSIPQLAIRYDLQLGLLPLPKTQTPSHMKSNAQVDFEISAEDMEVLNNMEEIKDYGEASYFPVFAK</sequence>
<feature type="binding site" evidence="5">
    <location>
        <position position="109"/>
    </location>
    <ligand>
        <name>substrate</name>
    </ligand>
</feature>
<dbReference type="Gene3D" id="3.20.20.100">
    <property type="entry name" value="NADP-dependent oxidoreductase domain"/>
    <property type="match status" value="1"/>
</dbReference>
<dbReference type="PANTHER" id="PTHR43827">
    <property type="entry name" value="2,5-DIKETO-D-GLUCONIC ACID REDUCTASE"/>
    <property type="match status" value="1"/>
</dbReference>
<dbReference type="InterPro" id="IPR036812">
    <property type="entry name" value="NAD(P)_OxRdtase_dom_sf"/>
</dbReference>
<dbReference type="Pfam" id="PF00248">
    <property type="entry name" value="Aldo_ket_red"/>
    <property type="match status" value="1"/>
</dbReference>
<keyword evidence="3" id="KW-0560">Oxidoreductase</keyword>
<accession>A0AAU6P4R2</accession>
<dbReference type="CDD" id="cd19071">
    <property type="entry name" value="AKR_AKR1-5-like"/>
    <property type="match status" value="1"/>
</dbReference>
<dbReference type="SUPFAM" id="SSF51430">
    <property type="entry name" value="NAD(P)-linked oxidoreductase"/>
    <property type="match status" value="1"/>
</dbReference>
<name>A0AAU6P4R2_9FLAO</name>
<dbReference type="PANTHER" id="PTHR43827:SF3">
    <property type="entry name" value="NADP-DEPENDENT OXIDOREDUCTASE DOMAIN-CONTAINING PROTEIN"/>
    <property type="match status" value="1"/>
</dbReference>
<dbReference type="EMBL" id="CP136925">
    <property type="protein sequence ID" value="WXA12336.1"/>
    <property type="molecule type" value="Genomic_DNA"/>
</dbReference>
<dbReference type="FunFam" id="3.20.20.100:FF:000015">
    <property type="entry name" value="Oxidoreductase, aldo/keto reductase family"/>
    <property type="match status" value="1"/>
</dbReference>
<evidence type="ECO:0000256" key="5">
    <source>
        <dbReference type="PIRSR" id="PIRSR000097-2"/>
    </source>
</evidence>
<proteinExistence type="inferred from homology"/>
<evidence type="ECO:0000256" key="6">
    <source>
        <dbReference type="PIRSR" id="PIRSR000097-3"/>
    </source>
</evidence>
<dbReference type="InterPro" id="IPR023210">
    <property type="entry name" value="NADP_OxRdtase_dom"/>
</dbReference>
<evidence type="ECO:0000313" key="10">
    <source>
        <dbReference type="Proteomes" id="UP001368318"/>
    </source>
</evidence>
<reference evidence="9 10" key="1">
    <citation type="submission" date="2023-10" db="EMBL/GenBank/DDBJ databases">
        <title>Culture-based analysis of two novel bacteria associated with mangrove crab gills.</title>
        <authorList>
            <person name="Yang X."/>
            <person name="Garuglieri E."/>
            <person name="Van Goethem M.W."/>
            <person name="Fusi M."/>
            <person name="Marasco R."/>
            <person name="Daffonchio D.G."/>
        </authorList>
    </citation>
    <scope>NUCLEOTIDE SEQUENCE</scope>
    <source>
        <strain evidence="9">UG2-1</strain>
        <strain evidence="8">UG2-2</strain>
        <strain evidence="10">UG2_2</strain>
    </source>
</reference>
<evidence type="ECO:0000259" key="7">
    <source>
        <dbReference type="Pfam" id="PF00248"/>
    </source>
</evidence>
<dbReference type="GO" id="GO:0016616">
    <property type="term" value="F:oxidoreductase activity, acting on the CH-OH group of donors, NAD or NADP as acceptor"/>
    <property type="evidence" value="ECO:0007669"/>
    <property type="project" value="UniProtKB-ARBA"/>
</dbReference>
<dbReference type="AlphaFoldDB" id="A0AAU6P4R2"/>
<dbReference type="Proteomes" id="UP001368318">
    <property type="component" value="Chromosome"/>
</dbReference>
<feature type="domain" description="NADP-dependent oxidoreductase" evidence="7">
    <location>
        <begin position="17"/>
        <end position="267"/>
    </location>
</feature>
<evidence type="ECO:0000256" key="3">
    <source>
        <dbReference type="ARBA" id="ARBA00023002"/>
    </source>
</evidence>
<dbReference type="InterPro" id="IPR020471">
    <property type="entry name" value="AKR"/>
</dbReference>
<dbReference type="RefSeq" id="WP_338731324.1">
    <property type="nucleotide sequence ID" value="NZ_CP136924.1"/>
</dbReference>
<evidence type="ECO:0000256" key="4">
    <source>
        <dbReference type="PIRSR" id="PIRSR000097-1"/>
    </source>
</evidence>
<comment type="similarity">
    <text evidence="1">Belongs to the aldo/keto reductase family.</text>
</comment>
<dbReference type="EMBL" id="CP136924">
    <property type="protein sequence ID" value="WXA02503.1"/>
    <property type="molecule type" value="Genomic_DNA"/>
</dbReference>
<evidence type="ECO:0000256" key="2">
    <source>
        <dbReference type="ARBA" id="ARBA00022857"/>
    </source>
</evidence>
<dbReference type="KEGG" id="mcaa:R3L15_09395"/>
<evidence type="ECO:0000313" key="8">
    <source>
        <dbReference type="EMBL" id="WXA02503.1"/>
    </source>
</evidence>
<keyword evidence="2" id="KW-0521">NADP</keyword>
<dbReference type="PRINTS" id="PR00069">
    <property type="entry name" value="ALDKETRDTASE"/>
</dbReference>
<protein>
    <submittedName>
        <fullName evidence="9">Aldo/keto reductase</fullName>
    </submittedName>
</protein>
<dbReference type="PIRSF" id="PIRSF000097">
    <property type="entry name" value="AKR"/>
    <property type="match status" value="1"/>
</dbReference>
<feature type="active site" description="Proton donor" evidence="4">
    <location>
        <position position="51"/>
    </location>
</feature>
<evidence type="ECO:0000256" key="1">
    <source>
        <dbReference type="ARBA" id="ARBA00007905"/>
    </source>
</evidence>
<organism evidence="9">
    <name type="scientific">Mangrovimonas cancribranchiae</name>
    <dbReference type="NCBI Taxonomy" id="3080055"/>
    <lineage>
        <taxon>Bacteria</taxon>
        <taxon>Pseudomonadati</taxon>
        <taxon>Bacteroidota</taxon>
        <taxon>Flavobacteriia</taxon>
        <taxon>Flavobacteriales</taxon>
        <taxon>Flavobacteriaceae</taxon>
        <taxon>Mangrovimonas</taxon>
    </lineage>
</organism>